<dbReference type="EMBL" id="JBHTIR010003609">
    <property type="protein sequence ID" value="MFD0855475.1"/>
    <property type="molecule type" value="Genomic_DNA"/>
</dbReference>
<comment type="caution">
    <text evidence="1">The sequence shown here is derived from an EMBL/GenBank/DDBJ whole genome shotgun (WGS) entry which is preliminary data.</text>
</comment>
<gene>
    <name evidence="1" type="ORF">ACFQ07_24750</name>
</gene>
<dbReference type="InterPro" id="IPR009351">
    <property type="entry name" value="AlkZ-like"/>
</dbReference>
<dbReference type="PANTHER" id="PTHR38479:SF2">
    <property type="entry name" value="WINGED HELIX DNA-BINDING DOMAIN-CONTAINING PROTEIN"/>
    <property type="match status" value="1"/>
</dbReference>
<evidence type="ECO:0000313" key="1">
    <source>
        <dbReference type="EMBL" id="MFD0855475.1"/>
    </source>
</evidence>
<dbReference type="Pfam" id="PF06224">
    <property type="entry name" value="AlkZ-like"/>
    <property type="match status" value="1"/>
</dbReference>
<dbReference type="Proteomes" id="UP001597083">
    <property type="component" value="Unassembled WGS sequence"/>
</dbReference>
<proteinExistence type="predicted"/>
<keyword evidence="1" id="KW-0238">DNA-binding</keyword>
<reference evidence="2" key="1">
    <citation type="journal article" date="2019" name="Int. J. Syst. Evol. Microbiol.">
        <title>The Global Catalogue of Microorganisms (GCM) 10K type strain sequencing project: providing services to taxonomists for standard genome sequencing and annotation.</title>
        <authorList>
            <consortium name="The Broad Institute Genomics Platform"/>
            <consortium name="The Broad Institute Genome Sequencing Center for Infectious Disease"/>
            <person name="Wu L."/>
            <person name="Ma J."/>
        </authorList>
    </citation>
    <scope>NUCLEOTIDE SEQUENCE [LARGE SCALE GENOMIC DNA]</scope>
    <source>
        <strain evidence="2">JCM 31696</strain>
    </source>
</reference>
<dbReference type="PANTHER" id="PTHR38479">
    <property type="entry name" value="LMO0824 PROTEIN"/>
    <property type="match status" value="1"/>
</dbReference>
<feature type="non-terminal residue" evidence="1">
    <location>
        <position position="1"/>
    </location>
</feature>
<organism evidence="1 2">
    <name type="scientific">Actinomadura adrarensis</name>
    <dbReference type="NCBI Taxonomy" id="1819600"/>
    <lineage>
        <taxon>Bacteria</taxon>
        <taxon>Bacillati</taxon>
        <taxon>Actinomycetota</taxon>
        <taxon>Actinomycetes</taxon>
        <taxon>Streptosporangiales</taxon>
        <taxon>Thermomonosporaceae</taxon>
        <taxon>Actinomadura</taxon>
    </lineage>
</organism>
<evidence type="ECO:0000313" key="2">
    <source>
        <dbReference type="Proteomes" id="UP001597083"/>
    </source>
</evidence>
<dbReference type="GO" id="GO:0003677">
    <property type="term" value="F:DNA binding"/>
    <property type="evidence" value="ECO:0007669"/>
    <property type="project" value="UniProtKB-KW"/>
</dbReference>
<sequence>ARNRMALVQVPPRGLWGKSGPIAHTTAESWLGEPLTPDAPLTDLVLRYLAAFGPATVKDMQTWSGLTRLAEVVDRLRPCLVTFTGEDGRELFDLPDAPRPAADHPAPPRLLYDFDNLLLSHADRSRVITEEHLAQRYGTRRPVPGWVLVDGFTGGDWQIERDKDSAVLTIRTFAPPADGLAEEGERLLRFAHADASRHEVRVEQL</sequence>
<protein>
    <submittedName>
        <fullName evidence="1">Winged helix DNA-binding domain-containing protein</fullName>
    </submittedName>
</protein>
<name>A0ABW3CMH7_9ACTN</name>
<keyword evidence="2" id="KW-1185">Reference proteome</keyword>
<accession>A0ABW3CMH7</accession>